<comment type="subcellular location">
    <subcellularLocation>
        <location evidence="1">Membrane</location>
        <topology evidence="1">Multi-pass membrane protein</topology>
    </subcellularLocation>
</comment>
<feature type="domain" description="Major facilitator superfamily (MFS) profile" evidence="8">
    <location>
        <begin position="75"/>
        <end position="507"/>
    </location>
</feature>
<sequence length="512" mass="55646">MASARSIPSETESTEQLVQQNLATTNVSHDNTSDLEAGPINEKHQSKDDVNQVNWENDDDSANPLNWSPVHKWKNLGIISAMSLATPLASTMFAPSVPQVMVEFHSSSANLETFVISIFVLGFAFGPLLVAPVSEIYGRRPVYLISITLFLVFTIACAVSNSLGMLIAFRFLCGCAGSPAITLGGATIGDSLPKDKRGAAMAIWGMGPMLGPILGPIIGGYLSAAKGWRWIFWLQAIISGVLTLLGSVFLKETYAVVILEKKAATLRKTTGNQELRSALHDGLSAKQRMTQAITRPLKMLFLSPIVMILSLYVTFLFGMTYLFITTFPRVFTVQYGFSTGSTGLTYLGLGIGIIFGMAIAGKGSDVLYKMMKDRHEGKEEPEYRLPPMVVSAPLVAVSFLWYGWSAQEKAHWIVPILGTVCFGLGMFPGFMSVNMYLVHTYGRYSASAIAASKVLQSIGGAVLPLAGEPLYDRLGLGWGNSVIAFIALAFFPVPWLLFKYGATLRNMGRVKF</sequence>
<proteinExistence type="inferred from homology"/>
<dbReference type="Pfam" id="PF07690">
    <property type="entry name" value="MFS_1"/>
    <property type="match status" value="1"/>
</dbReference>
<name>A0A2J6Q5A2_9HELO</name>
<dbReference type="SUPFAM" id="SSF103473">
    <property type="entry name" value="MFS general substrate transporter"/>
    <property type="match status" value="1"/>
</dbReference>
<feature type="transmembrane region" description="Helical" evidence="7">
    <location>
        <begin position="142"/>
        <end position="161"/>
    </location>
</feature>
<dbReference type="Gene3D" id="1.20.1250.20">
    <property type="entry name" value="MFS general substrate transporter like domains"/>
    <property type="match status" value="1"/>
</dbReference>
<comment type="similarity">
    <text evidence="2">Belongs to the major facilitator superfamily.</text>
</comment>
<dbReference type="InterPro" id="IPR036259">
    <property type="entry name" value="MFS_trans_sf"/>
</dbReference>
<dbReference type="GO" id="GO:0022857">
    <property type="term" value="F:transmembrane transporter activity"/>
    <property type="evidence" value="ECO:0007669"/>
    <property type="project" value="InterPro"/>
</dbReference>
<feature type="transmembrane region" description="Helical" evidence="7">
    <location>
        <begin position="201"/>
        <end position="224"/>
    </location>
</feature>
<protein>
    <submittedName>
        <fullName evidence="9">Putative MFS multidrug transporter</fullName>
    </submittedName>
</protein>
<dbReference type="PANTHER" id="PTHR23502">
    <property type="entry name" value="MAJOR FACILITATOR SUPERFAMILY"/>
    <property type="match status" value="1"/>
</dbReference>
<dbReference type="Proteomes" id="UP000235672">
    <property type="component" value="Unassembled WGS sequence"/>
</dbReference>
<keyword evidence="4 7" id="KW-1133">Transmembrane helix</keyword>
<feature type="transmembrane region" description="Helical" evidence="7">
    <location>
        <begin position="167"/>
        <end position="189"/>
    </location>
</feature>
<evidence type="ECO:0000256" key="1">
    <source>
        <dbReference type="ARBA" id="ARBA00004141"/>
    </source>
</evidence>
<dbReference type="CDD" id="cd17323">
    <property type="entry name" value="MFS_Tpo1_MDR_like"/>
    <property type="match status" value="1"/>
</dbReference>
<evidence type="ECO:0000256" key="4">
    <source>
        <dbReference type="ARBA" id="ARBA00022989"/>
    </source>
</evidence>
<dbReference type="GO" id="GO:0140115">
    <property type="term" value="P:export across plasma membrane"/>
    <property type="evidence" value="ECO:0007669"/>
    <property type="project" value="UniProtKB-ARBA"/>
</dbReference>
<evidence type="ECO:0000256" key="7">
    <source>
        <dbReference type="SAM" id="Phobius"/>
    </source>
</evidence>
<feature type="compositionally biased region" description="Polar residues" evidence="6">
    <location>
        <begin position="1"/>
        <end position="30"/>
    </location>
</feature>
<keyword evidence="3 7" id="KW-0812">Transmembrane</keyword>
<keyword evidence="5 7" id="KW-0472">Membrane</keyword>
<evidence type="ECO:0000313" key="9">
    <source>
        <dbReference type="EMBL" id="PMD21462.1"/>
    </source>
</evidence>
<dbReference type="InterPro" id="IPR011701">
    <property type="entry name" value="MFS"/>
</dbReference>
<evidence type="ECO:0000256" key="6">
    <source>
        <dbReference type="SAM" id="MobiDB-lite"/>
    </source>
</evidence>
<feature type="transmembrane region" description="Helical" evidence="7">
    <location>
        <begin position="444"/>
        <end position="466"/>
    </location>
</feature>
<evidence type="ECO:0000256" key="5">
    <source>
        <dbReference type="ARBA" id="ARBA00023136"/>
    </source>
</evidence>
<dbReference type="PROSITE" id="PS00216">
    <property type="entry name" value="SUGAR_TRANSPORT_1"/>
    <property type="match status" value="1"/>
</dbReference>
<feature type="transmembrane region" description="Helical" evidence="7">
    <location>
        <begin position="299"/>
        <end position="324"/>
    </location>
</feature>
<feature type="region of interest" description="Disordered" evidence="6">
    <location>
        <begin position="1"/>
        <end position="61"/>
    </location>
</feature>
<feature type="transmembrane region" description="Helical" evidence="7">
    <location>
        <begin position="230"/>
        <end position="250"/>
    </location>
</feature>
<feature type="transmembrane region" description="Helical" evidence="7">
    <location>
        <begin position="344"/>
        <end position="364"/>
    </location>
</feature>
<reference evidence="9 10" key="1">
    <citation type="submission" date="2016-05" db="EMBL/GenBank/DDBJ databases">
        <title>A degradative enzymes factory behind the ericoid mycorrhizal symbiosis.</title>
        <authorList>
            <consortium name="DOE Joint Genome Institute"/>
            <person name="Martino E."/>
            <person name="Morin E."/>
            <person name="Grelet G."/>
            <person name="Kuo A."/>
            <person name="Kohler A."/>
            <person name="Daghino S."/>
            <person name="Barry K."/>
            <person name="Choi C."/>
            <person name="Cichocki N."/>
            <person name="Clum A."/>
            <person name="Copeland A."/>
            <person name="Hainaut M."/>
            <person name="Haridas S."/>
            <person name="Labutti K."/>
            <person name="Lindquist E."/>
            <person name="Lipzen A."/>
            <person name="Khouja H.-R."/>
            <person name="Murat C."/>
            <person name="Ohm R."/>
            <person name="Olson A."/>
            <person name="Spatafora J."/>
            <person name="Veneault-Fourrey C."/>
            <person name="Henrissat B."/>
            <person name="Grigoriev I."/>
            <person name="Martin F."/>
            <person name="Perotto S."/>
        </authorList>
    </citation>
    <scope>NUCLEOTIDE SEQUENCE [LARGE SCALE GENOMIC DNA]</scope>
    <source>
        <strain evidence="9 10">UAMH 7357</strain>
    </source>
</reference>
<dbReference type="GO" id="GO:0042908">
    <property type="term" value="P:xenobiotic transport"/>
    <property type="evidence" value="ECO:0007669"/>
    <property type="project" value="UniProtKB-ARBA"/>
</dbReference>
<dbReference type="STRING" id="1745343.A0A2J6Q5A2"/>
<evidence type="ECO:0000256" key="2">
    <source>
        <dbReference type="ARBA" id="ARBA00008335"/>
    </source>
</evidence>
<feature type="transmembrane region" description="Helical" evidence="7">
    <location>
        <begin position="410"/>
        <end position="437"/>
    </location>
</feature>
<dbReference type="GO" id="GO:0016020">
    <property type="term" value="C:membrane"/>
    <property type="evidence" value="ECO:0007669"/>
    <property type="project" value="UniProtKB-SubCell"/>
</dbReference>
<feature type="compositionally biased region" description="Basic and acidic residues" evidence="6">
    <location>
        <begin position="41"/>
        <end position="50"/>
    </location>
</feature>
<dbReference type="AlphaFoldDB" id="A0A2J6Q5A2"/>
<feature type="transmembrane region" description="Helical" evidence="7">
    <location>
        <begin position="385"/>
        <end position="404"/>
    </location>
</feature>
<evidence type="ECO:0000259" key="8">
    <source>
        <dbReference type="PROSITE" id="PS50850"/>
    </source>
</evidence>
<feature type="transmembrane region" description="Helical" evidence="7">
    <location>
        <begin position="114"/>
        <end position="130"/>
    </location>
</feature>
<evidence type="ECO:0000256" key="3">
    <source>
        <dbReference type="ARBA" id="ARBA00022692"/>
    </source>
</evidence>
<dbReference type="OrthoDB" id="5296287at2759"/>
<dbReference type="EMBL" id="KZ613481">
    <property type="protein sequence ID" value="PMD21462.1"/>
    <property type="molecule type" value="Genomic_DNA"/>
</dbReference>
<dbReference type="InterPro" id="IPR005829">
    <property type="entry name" value="Sugar_transporter_CS"/>
</dbReference>
<keyword evidence="10" id="KW-1185">Reference proteome</keyword>
<dbReference type="InterPro" id="IPR020846">
    <property type="entry name" value="MFS_dom"/>
</dbReference>
<evidence type="ECO:0000313" key="10">
    <source>
        <dbReference type="Proteomes" id="UP000235672"/>
    </source>
</evidence>
<feature type="transmembrane region" description="Helical" evidence="7">
    <location>
        <begin position="478"/>
        <end position="498"/>
    </location>
</feature>
<organism evidence="9 10">
    <name type="scientific">Hyaloscypha hepaticicola</name>
    <dbReference type="NCBI Taxonomy" id="2082293"/>
    <lineage>
        <taxon>Eukaryota</taxon>
        <taxon>Fungi</taxon>
        <taxon>Dikarya</taxon>
        <taxon>Ascomycota</taxon>
        <taxon>Pezizomycotina</taxon>
        <taxon>Leotiomycetes</taxon>
        <taxon>Helotiales</taxon>
        <taxon>Hyaloscyphaceae</taxon>
        <taxon>Hyaloscypha</taxon>
    </lineage>
</organism>
<dbReference type="PROSITE" id="PS50850">
    <property type="entry name" value="MFS"/>
    <property type="match status" value="1"/>
</dbReference>
<accession>A0A2J6Q5A2</accession>
<dbReference type="PANTHER" id="PTHR23502:SF68">
    <property type="entry name" value="MULTIDRUG TRANSPORTER, PUTATIVE (AFU_ORTHOLOGUE AFUA_3G01120)-RELATED"/>
    <property type="match status" value="1"/>
</dbReference>
<feature type="transmembrane region" description="Helical" evidence="7">
    <location>
        <begin position="76"/>
        <end position="94"/>
    </location>
</feature>
<dbReference type="FunFam" id="1.20.1250.20:FF:000011">
    <property type="entry name" value="MFS multidrug transporter, putative"/>
    <property type="match status" value="1"/>
</dbReference>
<gene>
    <name evidence="9" type="ORF">NA56DRAFT_645722</name>
</gene>